<dbReference type="Proteomes" id="UP001368328">
    <property type="component" value="Chromosome"/>
</dbReference>
<dbReference type="EMBL" id="CP147403">
    <property type="protein sequence ID" value="WXB91033.1"/>
    <property type="molecule type" value="Genomic_DNA"/>
</dbReference>
<proteinExistence type="predicted"/>
<dbReference type="InterPro" id="IPR025177">
    <property type="entry name" value="MciZ"/>
</dbReference>
<reference evidence="1 2" key="1">
    <citation type="submission" date="2024-02" db="EMBL/GenBank/DDBJ databases">
        <title>Seven novel Bacillus-like species.</title>
        <authorList>
            <person name="Liu G."/>
        </authorList>
    </citation>
    <scope>NUCLEOTIDE SEQUENCE [LARGE SCALE GENOMIC DNA]</scope>
    <source>
        <strain evidence="1 2">FJAT-53654</strain>
    </source>
</reference>
<evidence type="ECO:0000313" key="1">
    <source>
        <dbReference type="EMBL" id="WXB91033.1"/>
    </source>
</evidence>
<keyword evidence="2" id="KW-1185">Reference proteome</keyword>
<accession>A0ABZ2N004</accession>
<evidence type="ECO:0000313" key="2">
    <source>
        <dbReference type="Proteomes" id="UP001368328"/>
    </source>
</evidence>
<gene>
    <name evidence="1" type="primary">mciZ</name>
    <name evidence="1" type="ORF">WCV66_12950</name>
</gene>
<dbReference type="RefSeq" id="WP_338789264.1">
    <property type="nucleotide sequence ID" value="NZ_CP147403.1"/>
</dbReference>
<dbReference type="Pfam" id="PF13072">
    <property type="entry name" value="MciZ"/>
    <property type="match status" value="1"/>
</dbReference>
<name>A0ABZ2N004_9BACI</name>
<sequence>MKIYLLDKGIVLVGKAWEIRTKLKEYGRTYTTVNEWISDDKTRKHSGSIQKKID</sequence>
<organism evidence="1 2">
    <name type="scientific">Metabacillus rhizosphaerae</name>
    <dbReference type="NCBI Taxonomy" id="3117747"/>
    <lineage>
        <taxon>Bacteria</taxon>
        <taxon>Bacillati</taxon>
        <taxon>Bacillota</taxon>
        <taxon>Bacilli</taxon>
        <taxon>Bacillales</taxon>
        <taxon>Bacillaceae</taxon>
        <taxon>Metabacillus</taxon>
    </lineage>
</organism>
<protein>
    <submittedName>
        <fullName evidence="1">Z-ring formation inhibitor MciZ</fullName>
    </submittedName>
</protein>